<keyword evidence="2" id="KW-0808">Transferase</keyword>
<proteinExistence type="predicted"/>
<dbReference type="Proteomes" id="UP000757435">
    <property type="component" value="Unassembled WGS sequence"/>
</dbReference>
<dbReference type="Gene3D" id="3.40.50.2000">
    <property type="entry name" value="Glycogen Phosphorylase B"/>
    <property type="match status" value="1"/>
</dbReference>
<evidence type="ECO:0000313" key="3">
    <source>
        <dbReference type="Proteomes" id="UP000757435"/>
    </source>
</evidence>
<dbReference type="EC" id="2.4.-.-" evidence="2"/>
<dbReference type="Pfam" id="PF13524">
    <property type="entry name" value="Glyco_trans_1_2"/>
    <property type="match status" value="1"/>
</dbReference>
<evidence type="ECO:0000313" key="2">
    <source>
        <dbReference type="EMBL" id="MBW4657873.1"/>
    </source>
</evidence>
<dbReference type="AlphaFoldDB" id="A0A951QAN6"/>
<organism evidence="2 3">
    <name type="scientific">Drouetiella hepatica Uher 2000/2452</name>
    <dbReference type="NCBI Taxonomy" id="904376"/>
    <lineage>
        <taxon>Bacteria</taxon>
        <taxon>Bacillati</taxon>
        <taxon>Cyanobacteriota</taxon>
        <taxon>Cyanophyceae</taxon>
        <taxon>Oculatellales</taxon>
        <taxon>Oculatellaceae</taxon>
        <taxon>Drouetiella</taxon>
    </lineage>
</organism>
<evidence type="ECO:0000259" key="1">
    <source>
        <dbReference type="Pfam" id="PF13524"/>
    </source>
</evidence>
<dbReference type="InterPro" id="IPR055259">
    <property type="entry name" value="YkvP/CgeB_Glyco_trans-like"/>
</dbReference>
<sequence>MRGYGIAEALKPLGWRAIAIPPQLNLSQRQRIIQDEQPQIIVLQSARPKLNNPQLYPDQLCVYDLDDADFLDPRDEVKQTVINCATGSRAAIAGSHYVANFLRQHCRQVEVIWTSSKPLQHSSPPVKANPPVVCWACANPHTMHEEASLVQEIMLGLSNHLRSQFWLIGVQDRSKGQDFVQPIIDRGIPCKVFPFMGYGKLLKTLEKVSIGLAPLLINKSPFSAGKSFGKVLAYLNAYTVVVASNCAEYPLFFRNRDNGILISDPSEWVKSVEFLLSHPDQVRRMGEQAKQDYLTRLTVQEAARRTDSLFRQVLSLQ</sequence>
<reference evidence="2" key="1">
    <citation type="submission" date="2021-05" db="EMBL/GenBank/DDBJ databases">
        <authorList>
            <person name="Pietrasiak N."/>
            <person name="Ward R."/>
            <person name="Stajich J.E."/>
            <person name="Kurbessoian T."/>
        </authorList>
    </citation>
    <scope>NUCLEOTIDE SEQUENCE</scope>
    <source>
        <strain evidence="2">UHER 2000/2452</strain>
    </source>
</reference>
<accession>A0A951QAN6</accession>
<protein>
    <submittedName>
        <fullName evidence="2">Glycosyltransferase</fullName>
        <ecNumber evidence="2">2.4.-.-</ecNumber>
    </submittedName>
</protein>
<dbReference type="GO" id="GO:0016757">
    <property type="term" value="F:glycosyltransferase activity"/>
    <property type="evidence" value="ECO:0007669"/>
    <property type="project" value="UniProtKB-KW"/>
</dbReference>
<feature type="domain" description="Spore protein YkvP/CgeB glycosyl transferase-like" evidence="1">
    <location>
        <begin position="233"/>
        <end position="304"/>
    </location>
</feature>
<dbReference type="SUPFAM" id="SSF53756">
    <property type="entry name" value="UDP-Glycosyltransferase/glycogen phosphorylase"/>
    <property type="match status" value="2"/>
</dbReference>
<gene>
    <name evidence="2" type="ORF">KME15_04310</name>
</gene>
<comment type="caution">
    <text evidence="2">The sequence shown here is derived from an EMBL/GenBank/DDBJ whole genome shotgun (WGS) entry which is preliminary data.</text>
</comment>
<keyword evidence="2" id="KW-0328">Glycosyltransferase</keyword>
<reference evidence="2" key="2">
    <citation type="journal article" date="2022" name="Microbiol. Resour. Announc.">
        <title>Metagenome Sequencing to Explore Phylogenomics of Terrestrial Cyanobacteria.</title>
        <authorList>
            <person name="Ward R.D."/>
            <person name="Stajich J.E."/>
            <person name="Johansen J.R."/>
            <person name="Huntemann M."/>
            <person name="Clum A."/>
            <person name="Foster B."/>
            <person name="Foster B."/>
            <person name="Roux S."/>
            <person name="Palaniappan K."/>
            <person name="Varghese N."/>
            <person name="Mukherjee S."/>
            <person name="Reddy T.B.K."/>
            <person name="Daum C."/>
            <person name="Copeland A."/>
            <person name="Chen I.A."/>
            <person name="Ivanova N.N."/>
            <person name="Kyrpides N.C."/>
            <person name="Shapiro N."/>
            <person name="Eloe-Fadrosh E.A."/>
            <person name="Pietrasiak N."/>
        </authorList>
    </citation>
    <scope>NUCLEOTIDE SEQUENCE</scope>
    <source>
        <strain evidence="2">UHER 2000/2452</strain>
    </source>
</reference>
<dbReference type="EMBL" id="JAHHHD010000003">
    <property type="protein sequence ID" value="MBW4657873.1"/>
    <property type="molecule type" value="Genomic_DNA"/>
</dbReference>
<name>A0A951QAN6_9CYAN</name>